<keyword evidence="1" id="KW-0378">Hydrolase</keyword>
<dbReference type="NCBIfam" id="TIGR01509">
    <property type="entry name" value="HAD-SF-IA-v3"/>
    <property type="match status" value="1"/>
</dbReference>
<dbReference type="NCBIfam" id="TIGR01549">
    <property type="entry name" value="HAD-SF-IA-v1"/>
    <property type="match status" value="1"/>
</dbReference>
<dbReference type="Gene3D" id="3.40.50.1000">
    <property type="entry name" value="HAD superfamily/HAD-like"/>
    <property type="match status" value="1"/>
</dbReference>
<dbReference type="Pfam" id="PF00702">
    <property type="entry name" value="Hydrolase"/>
    <property type="match status" value="1"/>
</dbReference>
<evidence type="ECO:0000313" key="1">
    <source>
        <dbReference type="EMBL" id="TQJ16014.1"/>
    </source>
</evidence>
<dbReference type="AlphaFoldDB" id="A0A542EL79"/>
<comment type="caution">
    <text evidence="1">The sequence shown here is derived from an EMBL/GenBank/DDBJ whole genome shotgun (WGS) entry which is preliminary data.</text>
</comment>
<dbReference type="Gene3D" id="1.10.150.240">
    <property type="entry name" value="Putative phosphatase, domain 2"/>
    <property type="match status" value="1"/>
</dbReference>
<proteinExistence type="predicted"/>
<dbReference type="GO" id="GO:0008967">
    <property type="term" value="F:phosphoglycolate phosphatase activity"/>
    <property type="evidence" value="ECO:0007669"/>
    <property type="project" value="TreeGrafter"/>
</dbReference>
<gene>
    <name evidence="1" type="ORF">FB475_0100</name>
</gene>
<evidence type="ECO:0000313" key="2">
    <source>
        <dbReference type="Proteomes" id="UP000316298"/>
    </source>
</evidence>
<accession>A0A542EL79</accession>
<dbReference type="EMBL" id="VFMM01000001">
    <property type="protein sequence ID" value="TQJ16014.1"/>
    <property type="molecule type" value="Genomic_DNA"/>
</dbReference>
<name>A0A542EL79_9ACTN</name>
<dbReference type="InterPro" id="IPR006439">
    <property type="entry name" value="HAD-SF_hydro_IA"/>
</dbReference>
<dbReference type="SUPFAM" id="SSF56784">
    <property type="entry name" value="HAD-like"/>
    <property type="match status" value="1"/>
</dbReference>
<dbReference type="Proteomes" id="UP000316298">
    <property type="component" value="Unassembled WGS sequence"/>
</dbReference>
<dbReference type="SFLD" id="SFLDG01135">
    <property type="entry name" value="C1.5.6:_HAD__Beta-PGM__Phospha"/>
    <property type="match status" value="1"/>
</dbReference>
<dbReference type="InterPro" id="IPR050155">
    <property type="entry name" value="HAD-like_hydrolase_sf"/>
</dbReference>
<protein>
    <submittedName>
        <fullName evidence="1">HAD superfamily hydrolase (TIGR01509 family)/HAD superfamily hydrolase (TIGR01549 family)</fullName>
    </submittedName>
</protein>
<reference evidence="1 2" key="1">
    <citation type="submission" date="2019-06" db="EMBL/GenBank/DDBJ databases">
        <title>Sequencing the genomes of 1000 actinobacteria strains.</title>
        <authorList>
            <person name="Klenk H.-P."/>
        </authorList>
    </citation>
    <scope>NUCLEOTIDE SEQUENCE [LARGE SCALE GENOMIC DNA]</scope>
    <source>
        <strain evidence="1 2">DSM 17305</strain>
    </source>
</reference>
<dbReference type="InterPro" id="IPR023198">
    <property type="entry name" value="PGP-like_dom2"/>
</dbReference>
<organism evidence="1 2">
    <name type="scientific">Kribbella jejuensis</name>
    <dbReference type="NCBI Taxonomy" id="236068"/>
    <lineage>
        <taxon>Bacteria</taxon>
        <taxon>Bacillati</taxon>
        <taxon>Actinomycetota</taxon>
        <taxon>Actinomycetes</taxon>
        <taxon>Propionibacteriales</taxon>
        <taxon>Kribbellaceae</taxon>
        <taxon>Kribbella</taxon>
    </lineage>
</organism>
<dbReference type="GO" id="GO:0006281">
    <property type="term" value="P:DNA repair"/>
    <property type="evidence" value="ECO:0007669"/>
    <property type="project" value="TreeGrafter"/>
</dbReference>
<keyword evidence="2" id="KW-1185">Reference proteome</keyword>
<dbReference type="SFLD" id="SFLDS00003">
    <property type="entry name" value="Haloacid_Dehalogenase"/>
    <property type="match status" value="1"/>
</dbReference>
<dbReference type="InterPro" id="IPR036412">
    <property type="entry name" value="HAD-like_sf"/>
</dbReference>
<dbReference type="PANTHER" id="PTHR43434">
    <property type="entry name" value="PHOSPHOGLYCOLATE PHOSPHATASE"/>
    <property type="match status" value="1"/>
</dbReference>
<dbReference type="PANTHER" id="PTHR43434:SF16">
    <property type="entry name" value="BLL8046 PROTEIN"/>
    <property type="match status" value="1"/>
</dbReference>
<dbReference type="SFLD" id="SFLDG01129">
    <property type="entry name" value="C1.5:_HAD__Beta-PGM__Phosphata"/>
    <property type="match status" value="1"/>
</dbReference>
<dbReference type="InterPro" id="IPR023214">
    <property type="entry name" value="HAD_sf"/>
</dbReference>
<dbReference type="GO" id="GO:0005829">
    <property type="term" value="C:cytosol"/>
    <property type="evidence" value="ECO:0007669"/>
    <property type="project" value="TreeGrafter"/>
</dbReference>
<sequence>MDGYRWGVSDSVIAVVDIDGTLVDSNYQHALAWYRALRAVGETYPVWRLHRLIGMGGDQLVTELGGDELESRVGDQVRERQGKEVDALLEEMALLPGARELLLAIKERGHRLVLASSAQEHHVDAFLDKLDARDIVDEWTTSADVEASKPAPNLLQVALKKLGVSPDSPSVVIGDSVWDVKAAHNAGMPAVVVRSGGFGDDELRDAGAIALYDTPADLRQALDDTPLA</sequence>